<dbReference type="RefSeq" id="WP_090504953.1">
    <property type="nucleotide sequence ID" value="NZ_FOWX01000036.1"/>
</dbReference>
<sequence length="134" mass="15014">MLELHAQLEQAAGQHYARKLPAALGAAATLQALSLDTSRQFLLYQARSFRFVRVPSMTIDDDSVGELDRHILDAFSRLSAEEPDLADELDKLQRNYSFVRNKLLDKQQSRAPSAIERYLCNTVQALDHLAANAS</sequence>
<keyword evidence="2" id="KW-1185">Reference proteome</keyword>
<evidence type="ECO:0000313" key="1">
    <source>
        <dbReference type="EMBL" id="SFQ15036.1"/>
    </source>
</evidence>
<name>A0A1I5W721_9PSED</name>
<evidence type="ECO:0000313" key="2">
    <source>
        <dbReference type="Proteomes" id="UP000198784"/>
    </source>
</evidence>
<accession>A0A1I5W721</accession>
<organism evidence="1 2">
    <name type="scientific">Pseudomonas borbori</name>
    <dbReference type="NCBI Taxonomy" id="289003"/>
    <lineage>
        <taxon>Bacteria</taxon>
        <taxon>Pseudomonadati</taxon>
        <taxon>Pseudomonadota</taxon>
        <taxon>Gammaproteobacteria</taxon>
        <taxon>Pseudomonadales</taxon>
        <taxon>Pseudomonadaceae</taxon>
        <taxon>Pseudomonas</taxon>
    </lineage>
</organism>
<gene>
    <name evidence="1" type="ORF">SAMN05216190_13611</name>
</gene>
<dbReference type="OrthoDB" id="6871517at2"/>
<reference evidence="2" key="1">
    <citation type="submission" date="2016-10" db="EMBL/GenBank/DDBJ databases">
        <authorList>
            <person name="Varghese N."/>
            <person name="Submissions S."/>
        </authorList>
    </citation>
    <scope>NUCLEOTIDE SEQUENCE [LARGE SCALE GENOMIC DNA]</scope>
    <source>
        <strain evidence="2">DSM 17834</strain>
    </source>
</reference>
<dbReference type="Proteomes" id="UP000198784">
    <property type="component" value="Unassembled WGS sequence"/>
</dbReference>
<protein>
    <submittedName>
        <fullName evidence="1">Uncharacterized protein</fullName>
    </submittedName>
</protein>
<dbReference type="AlphaFoldDB" id="A0A1I5W721"/>
<dbReference type="EMBL" id="FOWX01000036">
    <property type="protein sequence ID" value="SFQ15036.1"/>
    <property type="molecule type" value="Genomic_DNA"/>
</dbReference>
<proteinExistence type="predicted"/>